<proteinExistence type="predicted"/>
<name>A0A834ZW12_TETSI</name>
<dbReference type="EMBL" id="JABCRI010000003">
    <property type="protein sequence ID" value="KAF8409732.1"/>
    <property type="molecule type" value="Genomic_DNA"/>
</dbReference>
<evidence type="ECO:0000313" key="1">
    <source>
        <dbReference type="EMBL" id="KAF8409732.1"/>
    </source>
</evidence>
<sequence length="93" mass="10662">MKDSGKIAIVTWNLKQSKTDVPEIKDLKASFPKAKKETKSSLLGISRVWAAPSRIKQQELHTAGHKQRFKQKLKEADRMNAVKICYMCNLYEV</sequence>
<protein>
    <submittedName>
        <fullName evidence="1">Uncharacterized protein</fullName>
    </submittedName>
</protein>
<comment type="caution">
    <text evidence="1">The sequence shown here is derived from an EMBL/GenBank/DDBJ whole genome shotgun (WGS) entry which is preliminary data.</text>
</comment>
<dbReference type="AlphaFoldDB" id="A0A834ZW12"/>
<reference evidence="1 2" key="1">
    <citation type="submission" date="2020-04" db="EMBL/GenBank/DDBJ databases">
        <title>Plant Genome Project.</title>
        <authorList>
            <person name="Zhang R.-G."/>
        </authorList>
    </citation>
    <scope>NUCLEOTIDE SEQUENCE [LARGE SCALE GENOMIC DNA]</scope>
    <source>
        <strain evidence="1">YNK0</strain>
        <tissue evidence="1">Leaf</tissue>
    </source>
</reference>
<organism evidence="1 2">
    <name type="scientific">Tetracentron sinense</name>
    <name type="common">Spur-leaf</name>
    <dbReference type="NCBI Taxonomy" id="13715"/>
    <lineage>
        <taxon>Eukaryota</taxon>
        <taxon>Viridiplantae</taxon>
        <taxon>Streptophyta</taxon>
        <taxon>Embryophyta</taxon>
        <taxon>Tracheophyta</taxon>
        <taxon>Spermatophyta</taxon>
        <taxon>Magnoliopsida</taxon>
        <taxon>Trochodendrales</taxon>
        <taxon>Trochodendraceae</taxon>
        <taxon>Tetracentron</taxon>
    </lineage>
</organism>
<gene>
    <name evidence="1" type="ORF">HHK36_005811</name>
</gene>
<evidence type="ECO:0000313" key="2">
    <source>
        <dbReference type="Proteomes" id="UP000655225"/>
    </source>
</evidence>
<accession>A0A834ZW12</accession>
<keyword evidence="2" id="KW-1185">Reference proteome</keyword>
<dbReference type="Proteomes" id="UP000655225">
    <property type="component" value="Unassembled WGS sequence"/>
</dbReference>